<gene>
    <name evidence="1" type="ORF">KYI77_21065</name>
</gene>
<comment type="caution">
    <text evidence="1">The sequence shown here is derived from an EMBL/GenBank/DDBJ whole genome shotgun (WGS) entry which is preliminary data.</text>
</comment>
<dbReference type="EMBL" id="JAHWLI010000125">
    <property type="protein sequence ID" value="MBW3118934.1"/>
    <property type="molecule type" value="Genomic_DNA"/>
</dbReference>
<evidence type="ECO:0000313" key="2">
    <source>
        <dbReference type="Proteomes" id="UP001155882"/>
    </source>
</evidence>
<dbReference type="Proteomes" id="UP001155882">
    <property type="component" value="Unassembled WGS sequence"/>
</dbReference>
<dbReference type="RefSeq" id="WP_110592281.1">
    <property type="nucleotide sequence ID" value="NZ_CP039844.1"/>
</dbReference>
<proteinExistence type="predicted"/>
<evidence type="ECO:0000313" key="1">
    <source>
        <dbReference type="EMBL" id="MBW3118934.1"/>
    </source>
</evidence>
<accession>A0AAE3CZ98</accession>
<sequence length="234" mass="26607">MDYIEQHFINLTKEEEMIAIAMDKGIAGVQEIAVDVYDALGDGLNRSMRRAISYAFNDDEYNVIHNQDSRLVSAIRTFSFDYNPIKDIVNTYIELALIEKSESEVNSIYDKILKRLGHSAKLATKRLTKMVIIEAIVESLYQIILFSPVVRKNVKMVSNIAFTAIGGYGRFEQAAIAAEQLSWNDPYFYWKLYGKGIEMLYFIPKPKLEKGLYLVNGKHTDDDIASTIVDLIVG</sequence>
<dbReference type="AlphaFoldDB" id="A0AAE3CZ98"/>
<name>A0AAE3CZ98_PRORE</name>
<organism evidence="1 2">
    <name type="scientific">Providencia rettgeri</name>
    <dbReference type="NCBI Taxonomy" id="587"/>
    <lineage>
        <taxon>Bacteria</taxon>
        <taxon>Pseudomonadati</taxon>
        <taxon>Pseudomonadota</taxon>
        <taxon>Gammaproteobacteria</taxon>
        <taxon>Enterobacterales</taxon>
        <taxon>Morganellaceae</taxon>
        <taxon>Providencia</taxon>
    </lineage>
</organism>
<protein>
    <submittedName>
        <fullName evidence="1">Uncharacterized protein</fullName>
    </submittedName>
</protein>
<reference evidence="1" key="1">
    <citation type="submission" date="2021-07" db="EMBL/GenBank/DDBJ databases">
        <authorList>
            <person name="Stanton E."/>
        </authorList>
    </citation>
    <scope>NUCLEOTIDE SEQUENCE</scope>
    <source>
        <strain evidence="1">2021EL-01139</strain>
    </source>
</reference>